<comment type="caution">
    <text evidence="1">The sequence shown here is derived from an EMBL/GenBank/DDBJ whole genome shotgun (WGS) entry which is preliminary data.</text>
</comment>
<accession>A0ABX3GK04</accession>
<name>A0ABX3GK04_9BACL</name>
<dbReference type="Proteomes" id="UP000187158">
    <property type="component" value="Unassembled WGS sequence"/>
</dbReference>
<reference evidence="1 2" key="1">
    <citation type="submission" date="2016-11" db="EMBL/GenBank/DDBJ databases">
        <title>Paenibacillus species isolates.</title>
        <authorList>
            <person name="Beno S.M."/>
        </authorList>
    </citation>
    <scope>NUCLEOTIDE SEQUENCE [LARGE SCALE GENOMIC DNA]</scope>
    <source>
        <strain evidence="1 2">FSL H7-0433</strain>
    </source>
</reference>
<evidence type="ECO:0000313" key="1">
    <source>
        <dbReference type="EMBL" id="OMD27634.1"/>
    </source>
</evidence>
<dbReference type="RefSeq" id="WP_076219522.1">
    <property type="nucleotide sequence ID" value="NZ_MPVP01000141.1"/>
</dbReference>
<dbReference type="EMBL" id="MPVP01000141">
    <property type="protein sequence ID" value="OMD27634.1"/>
    <property type="molecule type" value="Genomic_DNA"/>
</dbReference>
<sequence>MGISFASTELETMVRRVLSFCHLHHIEFEFYDIDDSDFYEDKEIIISSNSEITISLPQTEEYHDPLTIEELDCLIDTANSTTIIDEYKLFSPTYSLISIGCDNPKMYNTQLSDFFIEQQWGGKEVLLKFKRGFCCYSLKLTTEKLFDRNFPPVAHEDLFIEITSQQQLSARECDEIIEAFIFECATTLGLNLYLFPRPTTLQYWNDESEGDFPPHDRLRPLIHGKGMYEVLHIYNSCNQIHDPEFLILNYTKVIEYVSQTVLRKEMLDVVTRKLYSPKTLNPDANYILDLEKLFVEQRNNQKDNQAIKLTISTCCDIMDVVSLAPDYLKRIKKLTLSSSRDERANCLEELAAAISDTRNMIAHAKTNYNMKGKECPGEQLHDFAACLKIVSSQTIRWFSRQHEDSRII</sequence>
<proteinExistence type="predicted"/>
<protein>
    <recommendedName>
        <fullName evidence="3">ApeA N-terminal domain-containing protein</fullName>
    </recommendedName>
</protein>
<evidence type="ECO:0000313" key="2">
    <source>
        <dbReference type="Proteomes" id="UP000187158"/>
    </source>
</evidence>
<keyword evidence="2" id="KW-1185">Reference proteome</keyword>
<evidence type="ECO:0008006" key="3">
    <source>
        <dbReference type="Google" id="ProtNLM"/>
    </source>
</evidence>
<gene>
    <name evidence="1" type="ORF">BSO21_19965</name>
</gene>
<organism evidence="1 2">
    <name type="scientific">Paenibacillus odorifer</name>
    <dbReference type="NCBI Taxonomy" id="189426"/>
    <lineage>
        <taxon>Bacteria</taxon>
        <taxon>Bacillati</taxon>
        <taxon>Bacillota</taxon>
        <taxon>Bacilli</taxon>
        <taxon>Bacillales</taxon>
        <taxon>Paenibacillaceae</taxon>
        <taxon>Paenibacillus</taxon>
    </lineage>
</organism>